<evidence type="ECO:0000313" key="3">
    <source>
        <dbReference type="EMBL" id="TCI05430.1"/>
    </source>
</evidence>
<dbReference type="Proteomes" id="UP000292554">
    <property type="component" value="Unassembled WGS sequence"/>
</dbReference>
<evidence type="ECO:0000259" key="2">
    <source>
        <dbReference type="Pfam" id="PF13439"/>
    </source>
</evidence>
<dbReference type="InterPro" id="IPR050194">
    <property type="entry name" value="Glycosyltransferase_grp1"/>
</dbReference>
<dbReference type="PANTHER" id="PTHR45947:SF3">
    <property type="entry name" value="SULFOQUINOVOSYL TRANSFERASE SQD2"/>
    <property type="match status" value="1"/>
</dbReference>
<protein>
    <submittedName>
        <fullName evidence="3">Glycosyltransferase family 1 protein</fullName>
    </submittedName>
</protein>
<sequence>MKKKVLLLSNAYWPSIGGIENSLRHLANEAKESGDDVSIIVSDIGVKNNDPERFESVVDGVKVTRYPLAPLSGFLKPLNLIVSQWKLYKILQQRYKVAPETVVVARYHFCALMAVFAGFSDVRYLVPSIISHQSECEKDREKPLLTKFKLFLFISLHNVVQRSALKRCQNFVFSNTMLKQSLALAGNRPYDYRLTKPGVDPQRFNVATESERSELRKQLLLPRDKPIALFVGRFVKAKGVDVLLKAMNYVNMDMHIVLVGDGDEKEAYLQYIDRHNLNDKVSVVEPTREVEAYFRCADIFVMSSRYEPLGQTLLEAFASGLLIVAFDRCEYVDTATSELGMDRSVIYAQKFDATALGIALEKAFAMVGEFNRLDSSEIALKKFSWSNLYSELTENAHHI</sequence>
<reference evidence="3 4" key="1">
    <citation type="submission" date="2019-02" db="EMBL/GenBank/DDBJ databases">
        <title>Corallincola luteus sp. nov., a marine bacterium isolated from surface sediment of Bohai Sea in China.</title>
        <authorList>
            <person name="Ren Q."/>
        </authorList>
    </citation>
    <scope>NUCLEOTIDE SEQUENCE [LARGE SCALE GENOMIC DNA]</scope>
    <source>
        <strain evidence="3 4">DASS28</strain>
    </source>
</reference>
<dbReference type="InterPro" id="IPR001296">
    <property type="entry name" value="Glyco_trans_1"/>
</dbReference>
<dbReference type="CDD" id="cd03801">
    <property type="entry name" value="GT4_PimA-like"/>
    <property type="match status" value="1"/>
</dbReference>
<name>A0ABY2AQG7_9GAMM</name>
<comment type="caution">
    <text evidence="3">The sequence shown here is derived from an EMBL/GenBank/DDBJ whole genome shotgun (WGS) entry which is preliminary data.</text>
</comment>
<feature type="domain" description="Glycosyl transferase family 1" evidence="1">
    <location>
        <begin position="212"/>
        <end position="339"/>
    </location>
</feature>
<dbReference type="InterPro" id="IPR028098">
    <property type="entry name" value="Glyco_trans_4-like_N"/>
</dbReference>
<gene>
    <name evidence="3" type="ORF">EZV61_05625</name>
</gene>
<dbReference type="PANTHER" id="PTHR45947">
    <property type="entry name" value="SULFOQUINOVOSYL TRANSFERASE SQD2"/>
    <property type="match status" value="1"/>
</dbReference>
<keyword evidence="4" id="KW-1185">Reference proteome</keyword>
<accession>A0ABY2AQG7</accession>
<dbReference type="Gene3D" id="3.40.50.2000">
    <property type="entry name" value="Glycogen Phosphorylase B"/>
    <property type="match status" value="2"/>
</dbReference>
<dbReference type="EMBL" id="SJXE01000001">
    <property type="protein sequence ID" value="TCI05430.1"/>
    <property type="molecule type" value="Genomic_DNA"/>
</dbReference>
<evidence type="ECO:0000259" key="1">
    <source>
        <dbReference type="Pfam" id="PF00534"/>
    </source>
</evidence>
<dbReference type="Pfam" id="PF13439">
    <property type="entry name" value="Glyco_transf_4"/>
    <property type="match status" value="1"/>
</dbReference>
<organism evidence="3 4">
    <name type="scientific">Corallincola luteus</name>
    <dbReference type="NCBI Taxonomy" id="1775177"/>
    <lineage>
        <taxon>Bacteria</taxon>
        <taxon>Pseudomonadati</taxon>
        <taxon>Pseudomonadota</taxon>
        <taxon>Gammaproteobacteria</taxon>
        <taxon>Alteromonadales</taxon>
        <taxon>Psychromonadaceae</taxon>
        <taxon>Corallincola</taxon>
    </lineage>
</organism>
<evidence type="ECO:0000313" key="4">
    <source>
        <dbReference type="Proteomes" id="UP000292554"/>
    </source>
</evidence>
<dbReference type="RefSeq" id="WP_131414578.1">
    <property type="nucleotide sequence ID" value="NZ_SJXE01000001.1"/>
</dbReference>
<feature type="domain" description="Glycosyltransferase subfamily 4-like N-terminal" evidence="2">
    <location>
        <begin position="16"/>
        <end position="203"/>
    </location>
</feature>
<proteinExistence type="predicted"/>
<dbReference type="SUPFAM" id="SSF53756">
    <property type="entry name" value="UDP-Glycosyltransferase/glycogen phosphorylase"/>
    <property type="match status" value="1"/>
</dbReference>
<dbReference type="Pfam" id="PF00534">
    <property type="entry name" value="Glycos_transf_1"/>
    <property type="match status" value="1"/>
</dbReference>